<dbReference type="Proteomes" id="UP000186817">
    <property type="component" value="Unassembled WGS sequence"/>
</dbReference>
<protein>
    <submittedName>
        <fullName evidence="1">Uncharacterized protein</fullName>
    </submittedName>
</protein>
<name>A0A1Q9F5L6_SYMMI</name>
<dbReference type="OrthoDB" id="406893at2759"/>
<evidence type="ECO:0000313" key="2">
    <source>
        <dbReference type="Proteomes" id="UP000186817"/>
    </source>
</evidence>
<sequence>MNEVVITALRVLAQIMEAKPVEEELCIEERGASRPVFCKTLCMLVFASKARSCNKYQPSWATWLGTVRGGKKEMMQLCGVRKYQPQLLIVKYVAGMEAVNKAPRGPPPGGRVHYSGRFWILQFVCVLQFAIETHEDYLNGLQSSTSVMFQGTAPPLSALTVQHKIGVEWQKMKEDDPASLKQPLRTVLFQTWASDLKSRILALETDNAHRQEAVRLNILTEPVNFRYVRWSPERRALVDEPSVAPLTCKLQGGSSGTSRSKL</sequence>
<reference evidence="1 2" key="1">
    <citation type="submission" date="2016-02" db="EMBL/GenBank/DDBJ databases">
        <title>Genome analysis of coral dinoflagellate symbionts highlights evolutionary adaptations to a symbiotic lifestyle.</title>
        <authorList>
            <person name="Aranda M."/>
            <person name="Li Y."/>
            <person name="Liew Y.J."/>
            <person name="Baumgarten S."/>
            <person name="Simakov O."/>
            <person name="Wilson M."/>
            <person name="Piel J."/>
            <person name="Ashoor H."/>
            <person name="Bougouffa S."/>
            <person name="Bajic V.B."/>
            <person name="Ryu T."/>
            <person name="Ravasi T."/>
            <person name="Bayer T."/>
            <person name="Micklem G."/>
            <person name="Kim H."/>
            <person name="Bhak J."/>
            <person name="Lajeunesse T.C."/>
            <person name="Voolstra C.R."/>
        </authorList>
    </citation>
    <scope>NUCLEOTIDE SEQUENCE [LARGE SCALE GENOMIC DNA]</scope>
    <source>
        <strain evidence="1 2">CCMP2467</strain>
    </source>
</reference>
<organism evidence="1 2">
    <name type="scientific">Symbiodinium microadriaticum</name>
    <name type="common">Dinoflagellate</name>
    <name type="synonym">Zooxanthella microadriatica</name>
    <dbReference type="NCBI Taxonomy" id="2951"/>
    <lineage>
        <taxon>Eukaryota</taxon>
        <taxon>Sar</taxon>
        <taxon>Alveolata</taxon>
        <taxon>Dinophyceae</taxon>
        <taxon>Suessiales</taxon>
        <taxon>Symbiodiniaceae</taxon>
        <taxon>Symbiodinium</taxon>
    </lineage>
</organism>
<keyword evidence="2" id="KW-1185">Reference proteome</keyword>
<gene>
    <name evidence="1" type="ORF">AK812_SmicGene860</name>
</gene>
<proteinExistence type="predicted"/>
<accession>A0A1Q9F5L6</accession>
<evidence type="ECO:0000313" key="1">
    <source>
        <dbReference type="EMBL" id="OLQ14963.1"/>
    </source>
</evidence>
<comment type="caution">
    <text evidence="1">The sequence shown here is derived from an EMBL/GenBank/DDBJ whole genome shotgun (WGS) entry which is preliminary data.</text>
</comment>
<dbReference type="AlphaFoldDB" id="A0A1Q9F5L6"/>
<dbReference type="EMBL" id="LSRX01000008">
    <property type="protein sequence ID" value="OLQ14963.1"/>
    <property type="molecule type" value="Genomic_DNA"/>
</dbReference>